<protein>
    <submittedName>
        <fullName evidence="1">Uncharacterized protein</fullName>
    </submittedName>
</protein>
<organism evidence="1">
    <name type="scientific">Rhizophora mucronata</name>
    <name type="common">Asiatic mangrove</name>
    <dbReference type="NCBI Taxonomy" id="61149"/>
    <lineage>
        <taxon>Eukaryota</taxon>
        <taxon>Viridiplantae</taxon>
        <taxon>Streptophyta</taxon>
        <taxon>Embryophyta</taxon>
        <taxon>Tracheophyta</taxon>
        <taxon>Spermatophyta</taxon>
        <taxon>Magnoliopsida</taxon>
        <taxon>eudicotyledons</taxon>
        <taxon>Gunneridae</taxon>
        <taxon>Pentapetalae</taxon>
        <taxon>rosids</taxon>
        <taxon>fabids</taxon>
        <taxon>Malpighiales</taxon>
        <taxon>Rhizophoraceae</taxon>
        <taxon>Rhizophora</taxon>
    </lineage>
</organism>
<dbReference type="AlphaFoldDB" id="A0A2P2Q782"/>
<accession>A0A2P2Q782</accession>
<sequence length="81" mass="9165">MISYSYRRVRSCTRAHGNMLLNFLRAVGSGALRERVLLTSYKRLLQGKTKSNIGRKKANHTDTYQCLNLHKGSSDSMWGCG</sequence>
<dbReference type="EMBL" id="GGEC01082352">
    <property type="protein sequence ID" value="MBX62836.1"/>
    <property type="molecule type" value="Transcribed_RNA"/>
</dbReference>
<reference evidence="1" key="1">
    <citation type="submission" date="2018-02" db="EMBL/GenBank/DDBJ databases">
        <title>Rhizophora mucronata_Transcriptome.</title>
        <authorList>
            <person name="Meera S.P."/>
            <person name="Sreeshan A."/>
            <person name="Augustine A."/>
        </authorList>
    </citation>
    <scope>NUCLEOTIDE SEQUENCE</scope>
    <source>
        <tissue evidence="1">Leaf</tissue>
    </source>
</reference>
<proteinExistence type="predicted"/>
<name>A0A2P2Q782_RHIMU</name>
<evidence type="ECO:0000313" key="1">
    <source>
        <dbReference type="EMBL" id="MBX62836.1"/>
    </source>
</evidence>